<sequence length="241" mass="24811">MGYPPPYGRPPKGETGRGLAVIVIMIVGLLIGAALSVTTVLDPAASSKSPPAARDSEHSETTVRQAAQVGLDAYSGGSYGDFWDLWSAQAQAAVAREEYVRLFQLCPQPVPDVRFAITTVTVTGDDARVQAARSGATTDFAFRYEGGSWRYVPPPEELQEYRTQGVDQLARLRQAAGTCGTAASTPPTSAPSVPDPSASAPSVPGPATSAPSVPDPSASVPAVPDPSASDPAVPDPATPPA</sequence>
<dbReference type="HOGENOM" id="CLU_1151301_0_0_11"/>
<keyword evidence="2" id="KW-0472">Membrane</keyword>
<dbReference type="RefSeq" id="WP_012886979.1">
    <property type="nucleotide sequence ID" value="NC_013595.1"/>
</dbReference>
<feature type="region of interest" description="Disordered" evidence="1">
    <location>
        <begin position="177"/>
        <end position="241"/>
    </location>
</feature>
<name>D2AZ48_STRRD</name>
<accession>D2AZ48</accession>
<keyword evidence="2" id="KW-0812">Transmembrane</keyword>
<dbReference type="Proteomes" id="UP000002029">
    <property type="component" value="Chromosome"/>
</dbReference>
<dbReference type="EMBL" id="CP001814">
    <property type="protein sequence ID" value="ACZ83233.1"/>
    <property type="molecule type" value="Genomic_DNA"/>
</dbReference>
<feature type="transmembrane region" description="Helical" evidence="2">
    <location>
        <begin position="20"/>
        <end position="41"/>
    </location>
</feature>
<dbReference type="KEGG" id="sro:Sros_0183"/>
<feature type="compositionally biased region" description="Low complexity" evidence="1">
    <location>
        <begin position="177"/>
        <end position="232"/>
    </location>
</feature>
<evidence type="ECO:0000256" key="1">
    <source>
        <dbReference type="SAM" id="MobiDB-lite"/>
    </source>
</evidence>
<keyword evidence="4" id="KW-1185">Reference proteome</keyword>
<evidence type="ECO:0000256" key="2">
    <source>
        <dbReference type="SAM" id="Phobius"/>
    </source>
</evidence>
<evidence type="ECO:0000313" key="3">
    <source>
        <dbReference type="EMBL" id="ACZ83233.1"/>
    </source>
</evidence>
<dbReference type="eggNOG" id="COG3170">
    <property type="taxonomic scope" value="Bacteria"/>
</dbReference>
<reference evidence="3 4" key="1">
    <citation type="journal article" date="2010" name="Stand. Genomic Sci.">
        <title>Complete genome sequence of Streptosporangium roseum type strain (NI 9100).</title>
        <authorList>
            <person name="Nolan M."/>
            <person name="Sikorski J."/>
            <person name="Jando M."/>
            <person name="Lucas S."/>
            <person name="Lapidus A."/>
            <person name="Glavina Del Rio T."/>
            <person name="Chen F."/>
            <person name="Tice H."/>
            <person name="Pitluck S."/>
            <person name="Cheng J.F."/>
            <person name="Chertkov O."/>
            <person name="Sims D."/>
            <person name="Meincke L."/>
            <person name="Brettin T."/>
            <person name="Han C."/>
            <person name="Detter J.C."/>
            <person name="Bruce D."/>
            <person name="Goodwin L."/>
            <person name="Land M."/>
            <person name="Hauser L."/>
            <person name="Chang Y.J."/>
            <person name="Jeffries C.D."/>
            <person name="Ivanova N."/>
            <person name="Mavromatis K."/>
            <person name="Mikhailova N."/>
            <person name="Chen A."/>
            <person name="Palaniappan K."/>
            <person name="Chain P."/>
            <person name="Rohde M."/>
            <person name="Goker M."/>
            <person name="Bristow J."/>
            <person name="Eisen J.A."/>
            <person name="Markowitz V."/>
            <person name="Hugenholtz P."/>
            <person name="Kyrpides N.C."/>
            <person name="Klenk H.P."/>
        </authorList>
    </citation>
    <scope>NUCLEOTIDE SEQUENCE [LARGE SCALE GENOMIC DNA]</scope>
    <source>
        <strain evidence="4">ATCC 12428 / DSM 43021 / JCM 3005 / NI 9100</strain>
    </source>
</reference>
<keyword evidence="2" id="KW-1133">Transmembrane helix</keyword>
<dbReference type="STRING" id="479432.Sros_0183"/>
<dbReference type="AlphaFoldDB" id="D2AZ48"/>
<proteinExistence type="predicted"/>
<evidence type="ECO:0000313" key="4">
    <source>
        <dbReference type="Proteomes" id="UP000002029"/>
    </source>
</evidence>
<protein>
    <submittedName>
        <fullName evidence="3">Uncharacterized protein</fullName>
    </submittedName>
</protein>
<organism evidence="3 4">
    <name type="scientific">Streptosporangium roseum (strain ATCC 12428 / DSM 43021 / JCM 3005 / KCTC 9067 / NCIMB 10171 / NRRL 2505 / NI 9100)</name>
    <dbReference type="NCBI Taxonomy" id="479432"/>
    <lineage>
        <taxon>Bacteria</taxon>
        <taxon>Bacillati</taxon>
        <taxon>Actinomycetota</taxon>
        <taxon>Actinomycetes</taxon>
        <taxon>Streptosporangiales</taxon>
        <taxon>Streptosporangiaceae</taxon>
        <taxon>Streptosporangium</taxon>
    </lineage>
</organism>
<gene>
    <name evidence="3" type="ordered locus">Sros_0183</name>
</gene>